<evidence type="ECO:0000256" key="2">
    <source>
        <dbReference type="SAM" id="MobiDB-lite"/>
    </source>
</evidence>
<protein>
    <submittedName>
        <fullName evidence="5">Alpha/beta hydrolase</fullName>
    </submittedName>
</protein>
<evidence type="ECO:0000256" key="1">
    <source>
        <dbReference type="ARBA" id="ARBA00022801"/>
    </source>
</evidence>
<reference evidence="6" key="1">
    <citation type="submission" date="2017-09" db="EMBL/GenBank/DDBJ databases">
        <title>Depth-based differentiation of microbial function through sediment-hosted aquifers and enrichment of novel symbionts in the deep terrestrial subsurface.</title>
        <authorList>
            <person name="Probst A.J."/>
            <person name="Ladd B."/>
            <person name="Jarett J.K."/>
            <person name="Geller-Mcgrath D.E."/>
            <person name="Sieber C.M.K."/>
            <person name="Emerson J.B."/>
            <person name="Anantharaman K."/>
            <person name="Thomas B.C."/>
            <person name="Malmstrom R."/>
            <person name="Stieglmeier M."/>
            <person name="Klingl A."/>
            <person name="Woyke T."/>
            <person name="Ryan C.M."/>
            <person name="Banfield J.F."/>
        </authorList>
    </citation>
    <scope>NUCLEOTIDE SEQUENCE [LARGE SCALE GENOMIC DNA]</scope>
</reference>
<dbReference type="GO" id="GO:0006508">
    <property type="term" value="P:proteolysis"/>
    <property type="evidence" value="ECO:0007669"/>
    <property type="project" value="InterPro"/>
</dbReference>
<sequence>MNKRTAFLFIIVFTVVAGVFTYLNVSKRSNIVSSILPSNPENYGGLTNQPNPLSIEYMREQEYPGSKIVIEQTLPPGSNYDRYIASYKSDGLKIYALLTVPQGEKPETGWPVIVFNHGYIQPEQYRTTEKYIAYTDAFSRNGYIVFKSDYRGHGNSEGNSEFPEYSPAYTIDILNAISSLKRFEDADPMKIGMWGHSMGGTIVMRSLVVSNDIKAAEIWAGVVGTYQDLAENHHGRYANRPHPSPEPGEPTRRPNGRTLLAEQYGDINTNPKFWASIDPMSFIKDVTAPVQIQHGTADEEVPLVLSEKLNTALSNAGKTVKFYTYEGDDHNLSYNLDIALQRSVDFFDKYLKN</sequence>
<comment type="caution">
    <text evidence="5">The sequence shown here is derived from an EMBL/GenBank/DDBJ whole genome shotgun (WGS) entry which is preliminary data.</text>
</comment>
<dbReference type="InterPro" id="IPR022742">
    <property type="entry name" value="Hydrolase_4"/>
</dbReference>
<dbReference type="Proteomes" id="UP000230093">
    <property type="component" value="Unassembled WGS sequence"/>
</dbReference>
<feature type="region of interest" description="Disordered" evidence="2">
    <location>
        <begin position="235"/>
        <end position="256"/>
    </location>
</feature>
<evidence type="ECO:0000259" key="3">
    <source>
        <dbReference type="Pfam" id="PF00326"/>
    </source>
</evidence>
<dbReference type="Gene3D" id="3.40.50.1820">
    <property type="entry name" value="alpha/beta hydrolase"/>
    <property type="match status" value="1"/>
</dbReference>
<evidence type="ECO:0000313" key="6">
    <source>
        <dbReference type="Proteomes" id="UP000230093"/>
    </source>
</evidence>
<dbReference type="InterPro" id="IPR029058">
    <property type="entry name" value="AB_hydrolase_fold"/>
</dbReference>
<dbReference type="PANTHER" id="PTHR22946">
    <property type="entry name" value="DIENELACTONE HYDROLASE DOMAIN-CONTAINING PROTEIN-RELATED"/>
    <property type="match status" value="1"/>
</dbReference>
<dbReference type="PANTHER" id="PTHR22946:SF9">
    <property type="entry name" value="POLYKETIDE TRANSFERASE AF380"/>
    <property type="match status" value="1"/>
</dbReference>
<name>A0A2H0W9Z7_9BACT</name>
<dbReference type="InterPro" id="IPR050261">
    <property type="entry name" value="FrsA_esterase"/>
</dbReference>
<accession>A0A2H0W9Z7</accession>
<feature type="domain" description="Peptidase S9 prolyl oligopeptidase catalytic" evidence="3">
    <location>
        <begin position="264"/>
        <end position="352"/>
    </location>
</feature>
<gene>
    <name evidence="5" type="ORF">COT75_01505</name>
</gene>
<evidence type="ECO:0000313" key="5">
    <source>
        <dbReference type="EMBL" id="PIS09457.1"/>
    </source>
</evidence>
<dbReference type="InterPro" id="IPR005152">
    <property type="entry name" value="Lipase_secreted"/>
</dbReference>
<keyword evidence="1 5" id="KW-0378">Hydrolase</keyword>
<dbReference type="InterPro" id="IPR001375">
    <property type="entry name" value="Peptidase_S9_cat"/>
</dbReference>
<feature type="domain" description="Serine aminopeptidase S33" evidence="4">
    <location>
        <begin position="112"/>
        <end position="207"/>
    </location>
</feature>
<evidence type="ECO:0000259" key="4">
    <source>
        <dbReference type="Pfam" id="PF12146"/>
    </source>
</evidence>
<proteinExistence type="predicted"/>
<dbReference type="Pfam" id="PF00326">
    <property type="entry name" value="Peptidase_S9"/>
    <property type="match status" value="1"/>
</dbReference>
<dbReference type="GO" id="GO:0008236">
    <property type="term" value="F:serine-type peptidase activity"/>
    <property type="evidence" value="ECO:0007669"/>
    <property type="project" value="InterPro"/>
</dbReference>
<dbReference type="PIRSF" id="PIRSF029171">
    <property type="entry name" value="Esterase_LipA"/>
    <property type="match status" value="1"/>
</dbReference>
<dbReference type="SUPFAM" id="SSF53474">
    <property type="entry name" value="alpha/beta-Hydrolases"/>
    <property type="match status" value="1"/>
</dbReference>
<dbReference type="Pfam" id="PF12146">
    <property type="entry name" value="Hydrolase_4"/>
    <property type="match status" value="1"/>
</dbReference>
<dbReference type="GO" id="GO:0004806">
    <property type="term" value="F:triacylglycerol lipase activity"/>
    <property type="evidence" value="ECO:0007669"/>
    <property type="project" value="InterPro"/>
</dbReference>
<dbReference type="AlphaFoldDB" id="A0A2H0W9Z7"/>
<dbReference type="GO" id="GO:0016042">
    <property type="term" value="P:lipid catabolic process"/>
    <property type="evidence" value="ECO:0007669"/>
    <property type="project" value="InterPro"/>
</dbReference>
<dbReference type="EMBL" id="PEZT01000009">
    <property type="protein sequence ID" value="PIS09457.1"/>
    <property type="molecule type" value="Genomic_DNA"/>
</dbReference>
<organism evidence="5 6">
    <name type="scientific">Candidatus Beckwithbacteria bacterium CG10_big_fil_rev_8_21_14_0_10_34_10</name>
    <dbReference type="NCBI Taxonomy" id="1974495"/>
    <lineage>
        <taxon>Bacteria</taxon>
        <taxon>Candidatus Beckwithiibacteriota</taxon>
    </lineage>
</organism>